<reference evidence="3" key="1">
    <citation type="journal article" date="2020" name="Stud. Mycol.">
        <title>101 Dothideomycetes genomes: a test case for predicting lifestyles and emergence of pathogens.</title>
        <authorList>
            <person name="Haridas S."/>
            <person name="Albert R."/>
            <person name="Binder M."/>
            <person name="Bloem J."/>
            <person name="Labutti K."/>
            <person name="Salamov A."/>
            <person name="Andreopoulos B."/>
            <person name="Baker S."/>
            <person name="Barry K."/>
            <person name="Bills G."/>
            <person name="Bluhm B."/>
            <person name="Cannon C."/>
            <person name="Castanera R."/>
            <person name="Culley D."/>
            <person name="Daum C."/>
            <person name="Ezra D."/>
            <person name="Gonzalez J."/>
            <person name="Henrissat B."/>
            <person name="Kuo A."/>
            <person name="Liang C."/>
            <person name="Lipzen A."/>
            <person name="Lutzoni F."/>
            <person name="Magnuson J."/>
            <person name="Mondo S."/>
            <person name="Nolan M."/>
            <person name="Ohm R."/>
            <person name="Pangilinan J."/>
            <person name="Park H.-J."/>
            <person name="Ramirez L."/>
            <person name="Alfaro M."/>
            <person name="Sun H."/>
            <person name="Tritt A."/>
            <person name="Yoshinaga Y."/>
            <person name="Zwiers L.-H."/>
            <person name="Turgeon B."/>
            <person name="Goodwin S."/>
            <person name="Spatafora J."/>
            <person name="Crous P."/>
            <person name="Grigoriev I."/>
        </authorList>
    </citation>
    <scope>NUCLEOTIDE SEQUENCE</scope>
    <source>
        <strain evidence="3">HMLAC05119</strain>
    </source>
</reference>
<feature type="domain" description="DJ-1/PfpI" evidence="2">
    <location>
        <begin position="37"/>
        <end position="219"/>
    </location>
</feature>
<sequence>MRLSGVAPLLAALPSALGRLSQPPIANTTKLPTHYGLLLFPHFQALDVFGPLDVFNNLAMMYKNSTTMYLSVLSKTMAPVTTGMTGLPGSFEQRIVPTTTFTEYLNGTRPPPTNLGDIEVLIIPGGGGTRSNMTEEIAFVKQIYPKVKYIITICTGSTIVSRTGILDGRKATTNKFSWAWAVKQGPKVNWVPTARWVEDGNIFSSSGVSAGIDVAYAFVSRMYGEPVANYLAQAAEYNRETDPHHDPFSTFWEVPGST</sequence>
<keyword evidence="4" id="KW-1185">Reference proteome</keyword>
<dbReference type="InterPro" id="IPR052158">
    <property type="entry name" value="INH-QAR"/>
</dbReference>
<evidence type="ECO:0000313" key="3">
    <source>
        <dbReference type="EMBL" id="KAF1916923.1"/>
    </source>
</evidence>
<feature type="signal peptide" evidence="1">
    <location>
        <begin position="1"/>
        <end position="18"/>
    </location>
</feature>
<dbReference type="InterPro" id="IPR002818">
    <property type="entry name" value="DJ-1/PfpI"/>
</dbReference>
<dbReference type="SUPFAM" id="SSF52317">
    <property type="entry name" value="Class I glutamine amidotransferase-like"/>
    <property type="match status" value="1"/>
</dbReference>
<gene>
    <name evidence="3" type="ORF">BDU57DRAFT_449474</name>
</gene>
<dbReference type="PANTHER" id="PTHR43130">
    <property type="entry name" value="ARAC-FAMILY TRANSCRIPTIONAL REGULATOR"/>
    <property type="match status" value="1"/>
</dbReference>
<dbReference type="Pfam" id="PF01965">
    <property type="entry name" value="DJ-1_PfpI"/>
    <property type="match status" value="1"/>
</dbReference>
<dbReference type="Proteomes" id="UP000800096">
    <property type="component" value="Unassembled WGS sequence"/>
</dbReference>
<evidence type="ECO:0000256" key="1">
    <source>
        <dbReference type="SAM" id="SignalP"/>
    </source>
</evidence>
<dbReference type="PANTHER" id="PTHR43130:SF15">
    <property type="entry name" value="THIJ_PFPI FAMILY PROTEIN (AFU_ORTHOLOGUE AFUA_5G14240)"/>
    <property type="match status" value="1"/>
</dbReference>
<proteinExistence type="predicted"/>
<dbReference type="EMBL" id="ML979135">
    <property type="protein sequence ID" value="KAF1916923.1"/>
    <property type="molecule type" value="Genomic_DNA"/>
</dbReference>
<organism evidence="3 4">
    <name type="scientific">Ampelomyces quisqualis</name>
    <name type="common">Powdery mildew agent</name>
    <dbReference type="NCBI Taxonomy" id="50730"/>
    <lineage>
        <taxon>Eukaryota</taxon>
        <taxon>Fungi</taxon>
        <taxon>Dikarya</taxon>
        <taxon>Ascomycota</taxon>
        <taxon>Pezizomycotina</taxon>
        <taxon>Dothideomycetes</taxon>
        <taxon>Pleosporomycetidae</taxon>
        <taxon>Pleosporales</taxon>
        <taxon>Pleosporineae</taxon>
        <taxon>Phaeosphaeriaceae</taxon>
        <taxon>Ampelomyces</taxon>
    </lineage>
</organism>
<protein>
    <submittedName>
        <fullName evidence="3">DJ-1/PfpI family protein</fullName>
    </submittedName>
</protein>
<dbReference type="CDD" id="cd03139">
    <property type="entry name" value="GATase1_PfpI_2"/>
    <property type="match status" value="1"/>
</dbReference>
<accession>A0A6A5QNH0</accession>
<evidence type="ECO:0000313" key="4">
    <source>
        <dbReference type="Proteomes" id="UP000800096"/>
    </source>
</evidence>
<feature type="chain" id="PRO_5025405699" evidence="1">
    <location>
        <begin position="19"/>
        <end position="258"/>
    </location>
</feature>
<dbReference type="AlphaFoldDB" id="A0A6A5QNH0"/>
<evidence type="ECO:0000259" key="2">
    <source>
        <dbReference type="Pfam" id="PF01965"/>
    </source>
</evidence>
<dbReference type="OrthoDB" id="543156at2759"/>
<keyword evidence="1" id="KW-0732">Signal</keyword>
<dbReference type="InterPro" id="IPR029062">
    <property type="entry name" value="Class_I_gatase-like"/>
</dbReference>
<name>A0A6A5QNH0_AMPQU</name>
<dbReference type="Gene3D" id="3.40.50.880">
    <property type="match status" value="1"/>
</dbReference>